<dbReference type="OrthoDB" id="9983368at2759"/>
<dbReference type="EMBL" id="CAJNOJ010000217">
    <property type="protein sequence ID" value="CAF1301876.1"/>
    <property type="molecule type" value="Genomic_DNA"/>
</dbReference>
<dbReference type="Proteomes" id="UP000663852">
    <property type="component" value="Unassembled WGS sequence"/>
</dbReference>
<accession>A0A813Z2D9</accession>
<dbReference type="InterPro" id="IPR032710">
    <property type="entry name" value="NTF2-like_dom_sf"/>
</dbReference>
<dbReference type="SUPFAM" id="SSF54427">
    <property type="entry name" value="NTF2-like"/>
    <property type="match status" value="1"/>
</dbReference>
<comment type="caution">
    <text evidence="1">The sequence shown here is derived from an EMBL/GenBank/DDBJ whole genome shotgun (WGS) entry which is preliminary data.</text>
</comment>
<reference evidence="1" key="1">
    <citation type="submission" date="2021-02" db="EMBL/GenBank/DDBJ databases">
        <authorList>
            <person name="Nowell W R."/>
        </authorList>
    </citation>
    <scope>NUCLEOTIDE SEQUENCE</scope>
</reference>
<evidence type="ECO:0000313" key="2">
    <source>
        <dbReference type="EMBL" id="CAF1301876.1"/>
    </source>
</evidence>
<keyword evidence="3" id="KW-1185">Reference proteome</keyword>
<name>A0A813Z2D9_ADIRI</name>
<evidence type="ECO:0000313" key="1">
    <source>
        <dbReference type="EMBL" id="CAF0892533.1"/>
    </source>
</evidence>
<dbReference type="Proteomes" id="UP000663828">
    <property type="component" value="Unassembled WGS sequence"/>
</dbReference>
<dbReference type="Gene3D" id="3.10.450.50">
    <property type="match status" value="1"/>
</dbReference>
<sequence length="141" mass="15907">MSSSLSEQNQAGRAWIQAFYDKMGSDTFDIESWYNEFFQVDATLTHNSAPAIKGLNDICAHIVGNRARQSAKYVVKHVDVVPNRIYTEIDALITLKNDPQKMKIILSGLAVFHKKTDESKLSALRTYVDSTPLMERIRAIS</sequence>
<dbReference type="AlphaFoldDB" id="A0A813Z2D9"/>
<gene>
    <name evidence="2" type="ORF">EDS130_LOCUS30651</name>
    <name evidence="1" type="ORF">XAT740_LOCUS7589</name>
</gene>
<organism evidence="1 3">
    <name type="scientific">Adineta ricciae</name>
    <name type="common">Rotifer</name>
    <dbReference type="NCBI Taxonomy" id="249248"/>
    <lineage>
        <taxon>Eukaryota</taxon>
        <taxon>Metazoa</taxon>
        <taxon>Spiralia</taxon>
        <taxon>Gnathifera</taxon>
        <taxon>Rotifera</taxon>
        <taxon>Eurotatoria</taxon>
        <taxon>Bdelloidea</taxon>
        <taxon>Adinetida</taxon>
        <taxon>Adinetidae</taxon>
        <taxon>Adineta</taxon>
    </lineage>
</organism>
<evidence type="ECO:0000313" key="3">
    <source>
        <dbReference type="Proteomes" id="UP000663828"/>
    </source>
</evidence>
<protein>
    <recommendedName>
        <fullName evidence="4">SnoaL-like domain-containing protein</fullName>
    </recommendedName>
</protein>
<proteinExistence type="predicted"/>
<evidence type="ECO:0008006" key="4">
    <source>
        <dbReference type="Google" id="ProtNLM"/>
    </source>
</evidence>
<dbReference type="EMBL" id="CAJNOR010000365">
    <property type="protein sequence ID" value="CAF0892533.1"/>
    <property type="molecule type" value="Genomic_DNA"/>
</dbReference>